<protein>
    <recommendedName>
        <fullName evidence="1">Thoeris protein ThsB TIR-like domain-containing protein</fullName>
    </recommendedName>
</protein>
<dbReference type="Pfam" id="PF08937">
    <property type="entry name" value="ThsB_TIR"/>
    <property type="match status" value="1"/>
</dbReference>
<dbReference type="Proteomes" id="UP000552700">
    <property type="component" value="Unassembled WGS sequence"/>
</dbReference>
<proteinExistence type="predicted"/>
<dbReference type="RefSeq" id="WP_184080999.1">
    <property type="nucleotide sequence ID" value="NZ_JACIJP010000004.1"/>
</dbReference>
<feature type="domain" description="Thoeris protein ThsB TIR-like" evidence="1">
    <location>
        <begin position="6"/>
        <end position="104"/>
    </location>
</feature>
<accession>A0A841J566</accession>
<evidence type="ECO:0000259" key="1">
    <source>
        <dbReference type="Pfam" id="PF08937"/>
    </source>
</evidence>
<keyword evidence="3" id="KW-1185">Reference proteome</keyword>
<dbReference type="Gene3D" id="3.40.50.11200">
    <property type="match status" value="1"/>
</dbReference>
<dbReference type="SUPFAM" id="SSF52206">
    <property type="entry name" value="Hypothetical protein MTH538"/>
    <property type="match status" value="1"/>
</dbReference>
<gene>
    <name evidence="2" type="ORF">FHS92_002429</name>
</gene>
<organism evidence="2 3">
    <name type="scientific">Sphingobium subterraneum</name>
    <dbReference type="NCBI Taxonomy" id="627688"/>
    <lineage>
        <taxon>Bacteria</taxon>
        <taxon>Pseudomonadati</taxon>
        <taxon>Pseudomonadota</taxon>
        <taxon>Alphaproteobacteria</taxon>
        <taxon>Sphingomonadales</taxon>
        <taxon>Sphingomonadaceae</taxon>
        <taxon>Sphingobium</taxon>
    </lineage>
</organism>
<comment type="caution">
    <text evidence="2">The sequence shown here is derived from an EMBL/GenBank/DDBJ whole genome shotgun (WGS) entry which is preliminary data.</text>
</comment>
<evidence type="ECO:0000313" key="3">
    <source>
        <dbReference type="Proteomes" id="UP000552700"/>
    </source>
</evidence>
<name>A0A841J566_9SPHN</name>
<dbReference type="InterPro" id="IPR036490">
    <property type="entry name" value="ThsB_TIR-like_sf"/>
</dbReference>
<dbReference type="AlphaFoldDB" id="A0A841J566"/>
<sequence>MARHTFFSFHYERDVWRAGQVRNSWVTQDRIASGFFDKAAWEEVKKKGDAAIKAWIDAQLKGTSVTVVLIGAETANRDYVNYEITQSWAKDNGLLGVYIHNLKDNAQKTDTKGVNPFSQWTFRRNGVVVSIPTYDWVNDNGYANLGSWIEAAAKAAGR</sequence>
<evidence type="ECO:0000313" key="2">
    <source>
        <dbReference type="EMBL" id="MBB6124676.1"/>
    </source>
</evidence>
<reference evidence="2 3" key="1">
    <citation type="submission" date="2020-08" db="EMBL/GenBank/DDBJ databases">
        <title>Genomic Encyclopedia of Type Strains, Phase IV (KMG-IV): sequencing the most valuable type-strain genomes for metagenomic binning, comparative biology and taxonomic classification.</title>
        <authorList>
            <person name="Goeker M."/>
        </authorList>
    </citation>
    <scope>NUCLEOTIDE SEQUENCE [LARGE SCALE GENOMIC DNA]</scope>
    <source>
        <strain evidence="2 3">DSM 102255</strain>
    </source>
</reference>
<dbReference type="InterPro" id="IPR015032">
    <property type="entry name" value="ThsB__TIR-like_domain"/>
</dbReference>
<dbReference type="EMBL" id="JACIJP010000004">
    <property type="protein sequence ID" value="MBB6124676.1"/>
    <property type="molecule type" value="Genomic_DNA"/>
</dbReference>